<accession>A0ACB9N720</accession>
<gene>
    <name evidence="1" type="ORF">L6164_017169</name>
</gene>
<evidence type="ECO:0000313" key="1">
    <source>
        <dbReference type="EMBL" id="KAI4332245.1"/>
    </source>
</evidence>
<evidence type="ECO:0000313" key="2">
    <source>
        <dbReference type="Proteomes" id="UP000828941"/>
    </source>
</evidence>
<comment type="caution">
    <text evidence="1">The sequence shown here is derived from an EMBL/GenBank/DDBJ whole genome shotgun (WGS) entry which is preliminary data.</text>
</comment>
<dbReference type="EMBL" id="CM039432">
    <property type="protein sequence ID" value="KAI4332245.1"/>
    <property type="molecule type" value="Genomic_DNA"/>
</dbReference>
<protein>
    <submittedName>
        <fullName evidence="1">Uncharacterized protein</fullName>
    </submittedName>
</protein>
<name>A0ACB9N720_BAUVA</name>
<sequence length="431" mass="49976">MEYGFGHNLDADLFIKGPRILDEAKIHELYTKKAAELILRNHLAESSKSCAYFIYHNNFVNDSALLDVNEKLENATLLLRHKFLWSGVLLSTLPVKSQLKRIFKSEMYSTCFLCSQVPETVDHLFLQCSFVRSLWFTSPWGFQIDHYSDLRMSRWFNFLTNHSKELLLYASVMMDKVWDERNRIAHASDSNPPDILRVANSILVTYFEMKNKLLPDMQELPDGWFKAYFDVAMTEEESWAAALLLNHEGNLIGARTRKLSTKFLLEQEALALELAVELAYDVVPKSNICLQGHRERVIHILQEYLKDKLDKAVWYLEPILMDVRNKLGSMGDWEVKIFRNFNWLAYNAAKWAASCNSEGDVLNSVPAIEVLSKMDFESSFFTNDDDKHVHYSLLNNSDNEDDDDEYVHDSLLNNSDNEDDDGLLRQKLKET</sequence>
<keyword evidence="2" id="KW-1185">Reference proteome</keyword>
<dbReference type="Proteomes" id="UP000828941">
    <property type="component" value="Chromosome 7"/>
</dbReference>
<proteinExistence type="predicted"/>
<reference evidence="1 2" key="1">
    <citation type="journal article" date="2022" name="DNA Res.">
        <title>Chromosomal-level genome assembly of the orchid tree Bauhinia variegata (Leguminosae; Cercidoideae) supports the allotetraploid origin hypothesis of Bauhinia.</title>
        <authorList>
            <person name="Zhong Y."/>
            <person name="Chen Y."/>
            <person name="Zheng D."/>
            <person name="Pang J."/>
            <person name="Liu Y."/>
            <person name="Luo S."/>
            <person name="Meng S."/>
            <person name="Qian L."/>
            <person name="Wei D."/>
            <person name="Dai S."/>
            <person name="Zhou R."/>
        </authorList>
    </citation>
    <scope>NUCLEOTIDE SEQUENCE [LARGE SCALE GENOMIC DNA]</scope>
    <source>
        <strain evidence="1">BV-YZ2020</strain>
    </source>
</reference>
<organism evidence="1 2">
    <name type="scientific">Bauhinia variegata</name>
    <name type="common">Purple orchid tree</name>
    <name type="synonym">Phanera variegata</name>
    <dbReference type="NCBI Taxonomy" id="167791"/>
    <lineage>
        <taxon>Eukaryota</taxon>
        <taxon>Viridiplantae</taxon>
        <taxon>Streptophyta</taxon>
        <taxon>Embryophyta</taxon>
        <taxon>Tracheophyta</taxon>
        <taxon>Spermatophyta</taxon>
        <taxon>Magnoliopsida</taxon>
        <taxon>eudicotyledons</taxon>
        <taxon>Gunneridae</taxon>
        <taxon>Pentapetalae</taxon>
        <taxon>rosids</taxon>
        <taxon>fabids</taxon>
        <taxon>Fabales</taxon>
        <taxon>Fabaceae</taxon>
        <taxon>Cercidoideae</taxon>
        <taxon>Cercideae</taxon>
        <taxon>Bauhiniinae</taxon>
        <taxon>Bauhinia</taxon>
    </lineage>
</organism>